<evidence type="ECO:0000313" key="4">
    <source>
        <dbReference type="Proteomes" id="UP000006790"/>
    </source>
</evidence>
<evidence type="ECO:0000313" key="3">
    <source>
        <dbReference type="EMBL" id="AET40568.1"/>
    </source>
</evidence>
<dbReference type="OrthoDB" id="73788at2759"/>
<feature type="domain" description="BSD" evidence="2">
    <location>
        <begin position="174"/>
        <end position="226"/>
    </location>
</feature>
<dbReference type="SMART" id="SM00751">
    <property type="entry name" value="BSD"/>
    <property type="match status" value="1"/>
</dbReference>
<dbReference type="InParanoid" id="G8JV89"/>
<dbReference type="Gene3D" id="1.10.3970.10">
    <property type="entry name" value="BSD domain"/>
    <property type="match status" value="1"/>
</dbReference>
<dbReference type="InterPro" id="IPR035925">
    <property type="entry name" value="BSD_dom_sf"/>
</dbReference>
<dbReference type="HOGENOM" id="CLU_064795_0_0_1"/>
<feature type="compositionally biased region" description="Basic and acidic residues" evidence="1">
    <location>
        <begin position="239"/>
        <end position="249"/>
    </location>
</feature>
<keyword evidence="4" id="KW-1185">Reference proteome</keyword>
<protein>
    <recommendedName>
        <fullName evidence="2">BSD domain-containing protein</fullName>
    </recommendedName>
</protein>
<dbReference type="RefSeq" id="XP_003647385.1">
    <property type="nucleotide sequence ID" value="XM_003647337.1"/>
</dbReference>
<dbReference type="EMBL" id="CP002502">
    <property type="protein sequence ID" value="AET40568.1"/>
    <property type="molecule type" value="Genomic_DNA"/>
</dbReference>
<dbReference type="GO" id="GO:0005737">
    <property type="term" value="C:cytoplasm"/>
    <property type="evidence" value="ECO:0007669"/>
    <property type="project" value="TreeGrafter"/>
</dbReference>
<feature type="compositionally biased region" description="Polar residues" evidence="1">
    <location>
        <begin position="279"/>
        <end position="289"/>
    </location>
</feature>
<proteinExistence type="predicted"/>
<dbReference type="eggNOG" id="KOG2690">
    <property type="taxonomic scope" value="Eukaryota"/>
</dbReference>
<dbReference type="FunCoup" id="G8JV89">
    <property type="interactions" value="83"/>
</dbReference>
<dbReference type="PANTHER" id="PTHR16019:SF5">
    <property type="entry name" value="BSD DOMAIN-CONTAINING PROTEIN 1"/>
    <property type="match status" value="1"/>
</dbReference>
<feature type="region of interest" description="Disordered" evidence="1">
    <location>
        <begin position="239"/>
        <end position="298"/>
    </location>
</feature>
<evidence type="ECO:0000259" key="2">
    <source>
        <dbReference type="PROSITE" id="PS50858"/>
    </source>
</evidence>
<dbReference type="AlphaFoldDB" id="G8JV89"/>
<dbReference type="OMA" id="LFWYRYF"/>
<dbReference type="GeneID" id="11468959"/>
<dbReference type="KEGG" id="erc:Ecym_6185"/>
<dbReference type="PANTHER" id="PTHR16019">
    <property type="entry name" value="SYNAPSE-ASSOCIATED PROTEIN"/>
    <property type="match status" value="1"/>
</dbReference>
<feature type="compositionally biased region" description="Acidic residues" evidence="1">
    <location>
        <begin position="250"/>
        <end position="263"/>
    </location>
</feature>
<dbReference type="PROSITE" id="PS50858">
    <property type="entry name" value="BSD"/>
    <property type="match status" value="1"/>
</dbReference>
<gene>
    <name evidence="3" type="ordered locus">Ecym_6185</name>
</gene>
<dbReference type="SUPFAM" id="SSF140383">
    <property type="entry name" value="BSD domain-like"/>
    <property type="match status" value="1"/>
</dbReference>
<reference evidence="4" key="1">
    <citation type="journal article" date="2012" name="G3 (Bethesda)">
        <title>Pichia sorbitophila, an interspecies yeast hybrid reveals early steps of genome resolution following polyploidization.</title>
        <authorList>
            <person name="Leh Louis V."/>
            <person name="Despons L."/>
            <person name="Friedrich A."/>
            <person name="Martin T."/>
            <person name="Durrens P."/>
            <person name="Casaregola S."/>
            <person name="Neuveglise C."/>
            <person name="Fairhead C."/>
            <person name="Marck C."/>
            <person name="Cruz J.A."/>
            <person name="Straub M.L."/>
            <person name="Kugler V."/>
            <person name="Sacerdot C."/>
            <person name="Uzunov Z."/>
            <person name="Thierry A."/>
            <person name="Weiss S."/>
            <person name="Bleykasten C."/>
            <person name="De Montigny J."/>
            <person name="Jacques N."/>
            <person name="Jung P."/>
            <person name="Lemaire M."/>
            <person name="Mallet S."/>
            <person name="Morel G."/>
            <person name="Richard G.F."/>
            <person name="Sarkar A."/>
            <person name="Savel G."/>
            <person name="Schacherer J."/>
            <person name="Seret M.L."/>
            <person name="Talla E."/>
            <person name="Samson G."/>
            <person name="Jubin C."/>
            <person name="Poulain J."/>
            <person name="Vacherie B."/>
            <person name="Barbe V."/>
            <person name="Pelletier E."/>
            <person name="Sherman D.J."/>
            <person name="Westhof E."/>
            <person name="Weissenbach J."/>
            <person name="Baret P.V."/>
            <person name="Wincker P."/>
            <person name="Gaillardin C."/>
            <person name="Dujon B."/>
            <person name="Souciet J.L."/>
        </authorList>
    </citation>
    <scope>NUCLEOTIDE SEQUENCE [LARGE SCALE GENOMIC DNA]</scope>
    <source>
        <strain evidence="4">CBS 270.75 / DBVPG 7215 / KCTC 17166 / NRRL Y-17582</strain>
    </source>
</reference>
<name>G8JV89_ERECY</name>
<organism evidence="3 4">
    <name type="scientific">Eremothecium cymbalariae (strain CBS 270.75 / DBVPG 7215 / KCTC 17166 / NRRL Y-17582)</name>
    <name type="common">Yeast</name>
    <dbReference type="NCBI Taxonomy" id="931890"/>
    <lineage>
        <taxon>Eukaryota</taxon>
        <taxon>Fungi</taxon>
        <taxon>Dikarya</taxon>
        <taxon>Ascomycota</taxon>
        <taxon>Saccharomycotina</taxon>
        <taxon>Saccharomycetes</taxon>
        <taxon>Saccharomycetales</taxon>
        <taxon>Saccharomycetaceae</taxon>
        <taxon>Eremothecium</taxon>
    </lineage>
</organism>
<dbReference type="InterPro" id="IPR005607">
    <property type="entry name" value="BSD_dom"/>
</dbReference>
<dbReference type="Proteomes" id="UP000006790">
    <property type="component" value="Chromosome 6"/>
</dbReference>
<accession>G8JV89</accession>
<sequence>MDFVYEEVAASEKKEVKVNSTDHDDKTEEAFEKFEQHVDKQYQRTTDAIKKFLGDDEYIEMNLPLNPKLTEKAQDLLKKLDTNLQTVEHAAQCYWGQISQKSFWSTMTDSLTSGLSNVANIMDDNIINPQHNNSSLSKNDDIAAAAAAAGNRTESQLKQLSSDKNIYLDNQDKLPSDFSVGKHTDEISTILKNDLELSTLMSTIVPEKITYRDFWATYFTKRDNVLEMEKNRKELLENLDSDDRMKPEVAWDDEDGDDEEEAIEIVGSEDGIEEPLNLRSANGSSQNLASDEDDDEWE</sequence>
<dbReference type="Pfam" id="PF03909">
    <property type="entry name" value="BSD"/>
    <property type="match status" value="1"/>
</dbReference>
<dbReference type="InterPro" id="IPR051494">
    <property type="entry name" value="BSD_domain-containing"/>
</dbReference>
<evidence type="ECO:0000256" key="1">
    <source>
        <dbReference type="SAM" id="MobiDB-lite"/>
    </source>
</evidence>